<accession>A0ABQ5D3L2</accession>
<name>A0ABQ5D3L2_9ASTR</name>
<keyword evidence="2" id="KW-1185">Reference proteome</keyword>
<dbReference type="Proteomes" id="UP001151760">
    <property type="component" value="Unassembled WGS sequence"/>
</dbReference>
<organism evidence="1 2">
    <name type="scientific">Tanacetum coccineum</name>
    <dbReference type="NCBI Taxonomy" id="301880"/>
    <lineage>
        <taxon>Eukaryota</taxon>
        <taxon>Viridiplantae</taxon>
        <taxon>Streptophyta</taxon>
        <taxon>Embryophyta</taxon>
        <taxon>Tracheophyta</taxon>
        <taxon>Spermatophyta</taxon>
        <taxon>Magnoliopsida</taxon>
        <taxon>eudicotyledons</taxon>
        <taxon>Gunneridae</taxon>
        <taxon>Pentapetalae</taxon>
        <taxon>asterids</taxon>
        <taxon>campanulids</taxon>
        <taxon>Asterales</taxon>
        <taxon>Asteraceae</taxon>
        <taxon>Asteroideae</taxon>
        <taxon>Anthemideae</taxon>
        <taxon>Anthemidinae</taxon>
        <taxon>Tanacetum</taxon>
    </lineage>
</organism>
<comment type="caution">
    <text evidence="1">The sequence shown here is derived from an EMBL/GenBank/DDBJ whole genome shotgun (WGS) entry which is preliminary data.</text>
</comment>
<evidence type="ECO:0000313" key="2">
    <source>
        <dbReference type="Proteomes" id="UP001151760"/>
    </source>
</evidence>
<protein>
    <submittedName>
        <fullName evidence="1">Uncharacterized protein</fullName>
    </submittedName>
</protein>
<evidence type="ECO:0000313" key="1">
    <source>
        <dbReference type="EMBL" id="GJT32773.1"/>
    </source>
</evidence>
<sequence length="125" mass="14417">MASLTDGLLDRSSILTDMILRRIEKMSEHTCGFSVSSELKPTRDTGHLDHLSGFDKRMLSIAVKLWTRNLVIRQRVKDFQLSIKSYQTQLNLTKPGWDAKGYEYKHDYTIIESPQAVVFLVNNKE</sequence>
<proteinExistence type="predicted"/>
<gene>
    <name evidence="1" type="ORF">Tco_0923192</name>
</gene>
<reference evidence="1" key="1">
    <citation type="journal article" date="2022" name="Int. J. Mol. Sci.">
        <title>Draft Genome of Tanacetum Coccineum: Genomic Comparison of Closely Related Tanacetum-Family Plants.</title>
        <authorList>
            <person name="Yamashiro T."/>
            <person name="Shiraishi A."/>
            <person name="Nakayama K."/>
            <person name="Satake H."/>
        </authorList>
    </citation>
    <scope>NUCLEOTIDE SEQUENCE</scope>
</reference>
<reference evidence="1" key="2">
    <citation type="submission" date="2022-01" db="EMBL/GenBank/DDBJ databases">
        <authorList>
            <person name="Yamashiro T."/>
            <person name="Shiraishi A."/>
            <person name="Satake H."/>
            <person name="Nakayama K."/>
        </authorList>
    </citation>
    <scope>NUCLEOTIDE SEQUENCE</scope>
</reference>
<dbReference type="EMBL" id="BQNB010014819">
    <property type="protein sequence ID" value="GJT32773.1"/>
    <property type="molecule type" value="Genomic_DNA"/>
</dbReference>